<feature type="non-terminal residue" evidence="1">
    <location>
        <position position="46"/>
    </location>
</feature>
<dbReference type="EMBL" id="UINC01002144">
    <property type="protein sequence ID" value="SUZ93417.1"/>
    <property type="molecule type" value="Genomic_DNA"/>
</dbReference>
<evidence type="ECO:0008006" key="2">
    <source>
        <dbReference type="Google" id="ProtNLM"/>
    </source>
</evidence>
<protein>
    <recommendedName>
        <fullName evidence="2">Transcription regulator PadR N-terminal domain-containing protein</fullName>
    </recommendedName>
</protein>
<accession>A0A381RU14</accession>
<reference evidence="1" key="1">
    <citation type="submission" date="2018-05" db="EMBL/GenBank/DDBJ databases">
        <authorList>
            <person name="Lanie J.A."/>
            <person name="Ng W.-L."/>
            <person name="Kazmierczak K.M."/>
            <person name="Andrzejewski T.M."/>
            <person name="Davidsen T.M."/>
            <person name="Wayne K.J."/>
            <person name="Tettelin H."/>
            <person name="Glass J.I."/>
            <person name="Rusch D."/>
            <person name="Podicherti R."/>
            <person name="Tsui H.-C.T."/>
            <person name="Winkler M.E."/>
        </authorList>
    </citation>
    <scope>NUCLEOTIDE SEQUENCE</scope>
</reference>
<dbReference type="Gene3D" id="1.10.10.10">
    <property type="entry name" value="Winged helix-like DNA-binding domain superfamily/Winged helix DNA-binding domain"/>
    <property type="match status" value="1"/>
</dbReference>
<dbReference type="AlphaFoldDB" id="A0A381RU14"/>
<sequence length="46" mass="5172">MQTESYWENLVKRSLCRFLLLAQLAKGPVHGYGINQAIKEACQGCC</sequence>
<dbReference type="InterPro" id="IPR036388">
    <property type="entry name" value="WH-like_DNA-bd_sf"/>
</dbReference>
<name>A0A381RU14_9ZZZZ</name>
<organism evidence="1">
    <name type="scientific">marine metagenome</name>
    <dbReference type="NCBI Taxonomy" id="408172"/>
    <lineage>
        <taxon>unclassified sequences</taxon>
        <taxon>metagenomes</taxon>
        <taxon>ecological metagenomes</taxon>
    </lineage>
</organism>
<proteinExistence type="predicted"/>
<evidence type="ECO:0000313" key="1">
    <source>
        <dbReference type="EMBL" id="SUZ93417.1"/>
    </source>
</evidence>
<gene>
    <name evidence="1" type="ORF">METZ01_LOCUS46271</name>
</gene>